<keyword evidence="2" id="KW-1133">Transmembrane helix</keyword>
<dbReference type="Pfam" id="PF09335">
    <property type="entry name" value="VTT_dom"/>
    <property type="match status" value="1"/>
</dbReference>
<dbReference type="InterPro" id="IPR032816">
    <property type="entry name" value="VTT_dom"/>
</dbReference>
<keyword evidence="2" id="KW-0472">Membrane</keyword>
<feature type="transmembrane region" description="Helical" evidence="2">
    <location>
        <begin position="12"/>
        <end position="31"/>
    </location>
</feature>
<evidence type="ECO:0000256" key="2">
    <source>
        <dbReference type="SAM" id="Phobius"/>
    </source>
</evidence>
<dbReference type="PANTHER" id="PTHR42709">
    <property type="entry name" value="ALKALINE PHOSPHATASE LIKE PROTEIN"/>
    <property type="match status" value="1"/>
</dbReference>
<evidence type="ECO:0000313" key="4">
    <source>
        <dbReference type="EMBL" id="GIN21517.1"/>
    </source>
</evidence>
<dbReference type="PANTHER" id="PTHR42709:SF9">
    <property type="entry name" value="ALKALINE PHOSPHATASE LIKE PROTEIN"/>
    <property type="match status" value="1"/>
</dbReference>
<feature type="transmembrane region" description="Helical" evidence="2">
    <location>
        <begin position="137"/>
        <end position="157"/>
    </location>
</feature>
<keyword evidence="2" id="KW-0812">Transmembrane</keyword>
<gene>
    <name evidence="4" type="ORF">J1TS3_26510</name>
</gene>
<evidence type="ECO:0000313" key="5">
    <source>
        <dbReference type="Proteomes" id="UP000680279"/>
    </source>
</evidence>
<dbReference type="RefSeq" id="WP_018707861.1">
    <property type="nucleotide sequence ID" value="NZ_BOQT01000009.1"/>
</dbReference>
<evidence type="ECO:0000259" key="3">
    <source>
        <dbReference type="Pfam" id="PF09335"/>
    </source>
</evidence>
<comment type="similarity">
    <text evidence="1">Belongs to the DedA family.</text>
</comment>
<feature type="transmembrane region" description="Helical" evidence="2">
    <location>
        <begin position="169"/>
        <end position="187"/>
    </location>
</feature>
<sequence>MSIDILLDYIYLYGYLIIFLFLFLGIVGVPAPEESLLFLVGVLVGENKLSLELAAFSAFLGAFLGMLAAFGLGKYIGSPFINRYGKYVGITMERWKKVRSKYRRNTHKTILFGFYMPGIRQVSPYFAGIAKIPFRSFCLLSLLGTVFWTFPLILAGLLAGNTFHLNPKYAPYFGVFFFIAFFGYTGIKLYRKKKQQPTDS</sequence>
<protein>
    <recommendedName>
        <fullName evidence="3">VTT domain-containing protein</fullName>
    </recommendedName>
</protein>
<comment type="caution">
    <text evidence="4">The sequence shown here is derived from an EMBL/GenBank/DDBJ whole genome shotgun (WGS) entry which is preliminary data.</text>
</comment>
<evidence type="ECO:0000256" key="1">
    <source>
        <dbReference type="ARBA" id="ARBA00010792"/>
    </source>
</evidence>
<proteinExistence type="inferred from homology"/>
<keyword evidence="5" id="KW-1185">Reference proteome</keyword>
<reference evidence="4 5" key="1">
    <citation type="submission" date="2021-03" db="EMBL/GenBank/DDBJ databases">
        <title>Antimicrobial resistance genes in bacteria isolated from Japanese honey, and their potential for conferring macrolide and lincosamide resistance in the American foulbrood pathogen Paenibacillus larvae.</title>
        <authorList>
            <person name="Okamoto M."/>
            <person name="Kumagai M."/>
            <person name="Kanamori H."/>
            <person name="Takamatsu D."/>
        </authorList>
    </citation>
    <scope>NUCLEOTIDE SEQUENCE [LARGE SCALE GENOMIC DNA]</scope>
    <source>
        <strain evidence="4 5">J1TS3</strain>
    </source>
</reference>
<feature type="transmembrane region" description="Helical" evidence="2">
    <location>
        <begin position="51"/>
        <end position="73"/>
    </location>
</feature>
<dbReference type="EMBL" id="BOQT01000009">
    <property type="protein sequence ID" value="GIN21517.1"/>
    <property type="molecule type" value="Genomic_DNA"/>
</dbReference>
<organism evidence="4 5">
    <name type="scientific">Siminovitchia fordii</name>
    <dbReference type="NCBI Taxonomy" id="254759"/>
    <lineage>
        <taxon>Bacteria</taxon>
        <taxon>Bacillati</taxon>
        <taxon>Bacillota</taxon>
        <taxon>Bacilli</taxon>
        <taxon>Bacillales</taxon>
        <taxon>Bacillaceae</taxon>
        <taxon>Siminovitchia</taxon>
    </lineage>
</organism>
<feature type="domain" description="VTT" evidence="3">
    <location>
        <begin position="32"/>
        <end position="156"/>
    </location>
</feature>
<name>A0ABQ4K706_9BACI</name>
<dbReference type="Proteomes" id="UP000680279">
    <property type="component" value="Unassembled WGS sequence"/>
</dbReference>
<accession>A0ABQ4K706</accession>
<dbReference type="InterPro" id="IPR051311">
    <property type="entry name" value="DedA_domain"/>
</dbReference>